<dbReference type="EMBL" id="CP036291">
    <property type="protein sequence ID" value="QDU88109.1"/>
    <property type="molecule type" value="Genomic_DNA"/>
</dbReference>
<dbReference type="InterPro" id="IPR021741">
    <property type="entry name" value="DUF3311"/>
</dbReference>
<dbReference type="AlphaFoldDB" id="A0A518D9E6"/>
<evidence type="ECO:0000313" key="3">
    <source>
        <dbReference type="Proteomes" id="UP000317429"/>
    </source>
</evidence>
<dbReference type="Proteomes" id="UP000317429">
    <property type="component" value="Chromosome"/>
</dbReference>
<evidence type="ECO:0008006" key="4">
    <source>
        <dbReference type="Google" id="ProtNLM"/>
    </source>
</evidence>
<evidence type="ECO:0000256" key="1">
    <source>
        <dbReference type="SAM" id="Phobius"/>
    </source>
</evidence>
<dbReference type="OrthoDB" id="283209at2"/>
<sequence length="68" mass="7808">MQAVVWFLVATLIVLHQDVWFWDSTTMVFGIVPIGLLWHMGISLAAGITWWLATQYCWPADLEAEDRS</sequence>
<accession>A0A518D9E6</accession>
<protein>
    <recommendedName>
        <fullName evidence="4">DUF3311 domain-containing protein</fullName>
    </recommendedName>
</protein>
<proteinExistence type="predicted"/>
<gene>
    <name evidence="2" type="ORF">Pla175_14800</name>
</gene>
<keyword evidence="1" id="KW-0812">Transmembrane</keyword>
<keyword evidence="1" id="KW-1133">Transmembrane helix</keyword>
<name>A0A518D9E6_9BACT</name>
<dbReference type="Pfam" id="PF11755">
    <property type="entry name" value="DUF3311"/>
    <property type="match status" value="1"/>
</dbReference>
<feature type="transmembrane region" description="Helical" evidence="1">
    <location>
        <begin position="27"/>
        <end position="53"/>
    </location>
</feature>
<dbReference type="RefSeq" id="WP_145282683.1">
    <property type="nucleotide sequence ID" value="NZ_CP036291.1"/>
</dbReference>
<reference evidence="2 3" key="1">
    <citation type="submission" date="2019-02" db="EMBL/GenBank/DDBJ databases">
        <title>Deep-cultivation of Planctomycetes and their phenomic and genomic characterization uncovers novel biology.</title>
        <authorList>
            <person name="Wiegand S."/>
            <person name="Jogler M."/>
            <person name="Boedeker C."/>
            <person name="Pinto D."/>
            <person name="Vollmers J."/>
            <person name="Rivas-Marin E."/>
            <person name="Kohn T."/>
            <person name="Peeters S.H."/>
            <person name="Heuer A."/>
            <person name="Rast P."/>
            <person name="Oberbeckmann S."/>
            <person name="Bunk B."/>
            <person name="Jeske O."/>
            <person name="Meyerdierks A."/>
            <person name="Storesund J.E."/>
            <person name="Kallscheuer N."/>
            <person name="Luecker S."/>
            <person name="Lage O.M."/>
            <person name="Pohl T."/>
            <person name="Merkel B.J."/>
            <person name="Hornburger P."/>
            <person name="Mueller R.-W."/>
            <person name="Bruemmer F."/>
            <person name="Labrenz M."/>
            <person name="Spormann A.M."/>
            <person name="Op den Camp H."/>
            <person name="Overmann J."/>
            <person name="Amann R."/>
            <person name="Jetten M.S.M."/>
            <person name="Mascher T."/>
            <person name="Medema M.H."/>
            <person name="Devos D.P."/>
            <person name="Kaster A.-K."/>
            <person name="Ovreas L."/>
            <person name="Rohde M."/>
            <person name="Galperin M.Y."/>
            <person name="Jogler C."/>
        </authorList>
    </citation>
    <scope>NUCLEOTIDE SEQUENCE [LARGE SCALE GENOMIC DNA]</scope>
    <source>
        <strain evidence="2 3">Pla175</strain>
    </source>
</reference>
<evidence type="ECO:0000313" key="2">
    <source>
        <dbReference type="EMBL" id="QDU88109.1"/>
    </source>
</evidence>
<dbReference type="KEGG" id="pnd:Pla175_14800"/>
<keyword evidence="3" id="KW-1185">Reference proteome</keyword>
<organism evidence="2 3">
    <name type="scientific">Pirellulimonas nuda</name>
    <dbReference type="NCBI Taxonomy" id="2528009"/>
    <lineage>
        <taxon>Bacteria</taxon>
        <taxon>Pseudomonadati</taxon>
        <taxon>Planctomycetota</taxon>
        <taxon>Planctomycetia</taxon>
        <taxon>Pirellulales</taxon>
        <taxon>Lacipirellulaceae</taxon>
        <taxon>Pirellulimonas</taxon>
    </lineage>
</organism>
<keyword evidence="1" id="KW-0472">Membrane</keyword>